<feature type="compositionally biased region" description="Low complexity" evidence="1">
    <location>
        <begin position="1444"/>
        <end position="1453"/>
    </location>
</feature>
<evidence type="ECO:0000256" key="1">
    <source>
        <dbReference type="SAM" id="MobiDB-lite"/>
    </source>
</evidence>
<feature type="region of interest" description="Disordered" evidence="1">
    <location>
        <begin position="410"/>
        <end position="462"/>
    </location>
</feature>
<feature type="compositionally biased region" description="Pro residues" evidence="1">
    <location>
        <begin position="795"/>
        <end position="806"/>
    </location>
</feature>
<dbReference type="Proteomes" id="UP000722791">
    <property type="component" value="Unassembled WGS sequence"/>
</dbReference>
<feature type="compositionally biased region" description="Low complexity" evidence="1">
    <location>
        <begin position="1391"/>
        <end position="1403"/>
    </location>
</feature>
<feature type="compositionally biased region" description="Polar residues" evidence="1">
    <location>
        <begin position="86"/>
        <end position="98"/>
    </location>
</feature>
<feature type="region of interest" description="Disordered" evidence="1">
    <location>
        <begin position="1694"/>
        <end position="1716"/>
    </location>
</feature>
<feature type="compositionally biased region" description="Polar residues" evidence="1">
    <location>
        <begin position="730"/>
        <end position="740"/>
    </location>
</feature>
<feature type="region of interest" description="Disordered" evidence="1">
    <location>
        <begin position="1738"/>
        <end position="1781"/>
    </location>
</feature>
<proteinExistence type="predicted"/>
<feature type="compositionally biased region" description="Low complexity" evidence="1">
    <location>
        <begin position="834"/>
        <end position="852"/>
    </location>
</feature>
<feature type="region of interest" description="Disordered" evidence="1">
    <location>
        <begin position="84"/>
        <end position="113"/>
    </location>
</feature>
<reference evidence="3" key="1">
    <citation type="journal article" date="2021" name="Proc. Natl. Acad. Sci. U.S.A.">
        <title>Three genomes in the algal genus Volvox reveal the fate of a haploid sex-determining region after a transition to homothallism.</title>
        <authorList>
            <person name="Yamamoto K."/>
            <person name="Hamaji T."/>
            <person name="Kawai-Toyooka H."/>
            <person name="Matsuzaki R."/>
            <person name="Takahashi F."/>
            <person name="Nishimura Y."/>
            <person name="Kawachi M."/>
            <person name="Noguchi H."/>
            <person name="Minakuchi Y."/>
            <person name="Umen J.G."/>
            <person name="Toyoda A."/>
            <person name="Nozaki H."/>
        </authorList>
    </citation>
    <scope>NUCLEOTIDE SEQUENCE</scope>
    <source>
        <strain evidence="3">NIES-3785</strain>
    </source>
</reference>
<feature type="compositionally biased region" description="Polar residues" evidence="1">
    <location>
        <begin position="1537"/>
        <end position="1554"/>
    </location>
</feature>
<feature type="compositionally biased region" description="Polar residues" evidence="1">
    <location>
        <begin position="1695"/>
        <end position="1705"/>
    </location>
</feature>
<gene>
    <name evidence="3" type="ORF">Vretimale_8471</name>
</gene>
<sequence>MLWIRLCKVWVIYCFAMWFATQSDTDTRGESRRTDDEAVTLPIPTSGLLSSPTQVGCHSARFTGGTPTPESHFNLAPLLSRGILSTGRSPRGQTTTHTAADGAVLPSGSPRRWPTPSHSLREFGHMPSLACSSGGNQSASGRRSSCSTGAVTVAGMLVGAVCKEESSEALLVDSGGSECFGDRQRAPDSRRLWDQEHQALGAEAEPDVAQRLHLEDAESSAQILQIVSDGQELHTYHAGGDQYLANICMGDDDAVALDQDHHPAELGESSSLMHNPASCVTGDGVSAAVEEEEADEDASSRDVGCVIRGGPGGPKGEWEGPPWLTAEECAVTDAITQLQAVVSGLSEPYQRYIRERALELTRIIDENLQRQGLEPVTHGAVAGIATPSKKAATAAAALVLAVAASGTRWPYSTTPSGGDGSAGGGGGGGAAASWPHIRPGRTADGSFHSTELAGHGSATSADSMPFRGALGGGGGVMIGAQAQTLSYGGLATSGSCTLCFGSVLGNSQARPTESADQISGAVSAQAASASQHALSSSRATPRSRSYSSYYAQQQSQRRLASLRANGGLEPASASAMSSACSNPYGIAQPQDNSAGAVTSRRVPPRPPPRGLGCGLGQPRKLVSEGSRPTANVHIHNLPYMMLPHSENPTPVGTARDHYRPGTSAREHYISTSSAREHYSNISTASAREHYTSTASAREYYNPVSSYRRSRMSSQQSDQQQQHDQEELISGDTSQTPSAQQKPHCVGAQRRGVGRPTSGNAAMLRPGSNASNGHAAKNANTGGHVNIRPAAVVPPNYQPPWQRPPPARTSASGSDRQRPADIAAELQQKNRKAPPKAGLAKAAQGTVAQQAAQPSRGVAARKHPPALQQQQHPRPASDYEDDISMKSARELSTSDAGSSYQQLLRRSGGARSSLVSLAKRGGGMPAGTPTPAAAPPPQSVPTPQQSRLSSFPIATSVDLTSVCATATDTPADALASDAEAPVVPAGHAIADAETISALRPLGACAADQDDDVVDVVAAAFHSNSLWDNVLPFELPGQVGRHGFQPIASDEEDEVYAHNRAAAAGPIEPLQPDWQPLHTALTLDELQALAQQPGGRDAGGNLRLAQARFRHLSRGTSQGGASDLALLSALTSGSLCGMPFDPETDEEPATAFAIIRRCGTRDRSSDRPASSTAATSSFGDLSRLLPAPAWRQAPSASDLPCPGRAAASTLAVAASVTSATTTAAAIAGQGPPPAEVVDSTASGYSANVWDQGTAPDQLSRARDSSFGSGAGGVRDSVIARDLTFGGALEVPERGGGDSAAAQLRNVLASLGGMHLIRGGSPVRPRYAAAGNSDSHASPQREPRNQHHVQNRRRGEAAAPHDGNSGRGGKTRRAAAGAASAAGNQRHKAAASKRTSAGALGTTGRAAAGGGKSRSTSRARGAKAHRAARGQPTAGRPPTGPQPPAPVLLQQQQLQHYPPPRPATPLPPPSPPPPQQSQTPVQFQMQLQLQQQQAAAASGVRRWTDSDPEDDDDDNDNEEEEEEMDEDEDEDQDALEDPSQETSASDCESAGNQSTPPRRQLHIRSPEDMPLSFVARQSAQPPRMGVMVDAAATRSTFIDGPPVMAVVAATAAAPTDGTLPSTTPGAWGPAYGSSGSLQTHRLRPGPAALGQRLRGVAYAPLPSHRWAAGRTYTTTSIHTDGTTTTTTTVVTSPVSNRGACQQDCTPNILSPPRNYDRPWATPTRNRNGVEMWAANDVNSGSGYVLPTRSDSPRPPGAMGQTDGGDRDGSSILGSPTTTGGRPGRITARPALVHSSPQRVQLQRGCGGAYDGGRPQPGLAEGEVTGAGAVAVDSRWGAPAGTSGLTNGIGTIHEEGPNGLTFAAPRSGHSMPAATTAAHRGPPNSAQVGLMFHRQPHFAERPSQLNAAASMAALNGNAAAMTPAAFPHGPGVGGVDAMPDGAAASAVGIIPARADRSQISSFGAGSSLGSQTATLPDTKAEGVQTDAFDTLNDNSFNASNRSGRRSSEGSRRPSSPTALITSRTDGGRGYNVSGGRGSGRPPMAVFRPSGSLRAAPAGTGGAQLALLHQAAWPGLRDPRVVDALATLEAGIAVLDPAPPPPPSSLGMTDLSEVSSGGGSSLPNGCFGLFNRSTPAVPKVPVVLVQEPVGQRPVLLRLHVADGAVELVLLRPRRGGGTNTSHGGPMGTHQPGAGEQRVRVAALSGLQPPLSAVLSPAAAAGANVFDDMADPSSRWVQLVAMDGGLMRLSACTPADHARLVLGLNAGLMAAMGAIGEETPLSVVPLCRGLGGVP</sequence>
<feature type="compositionally biased region" description="Acidic residues" evidence="1">
    <location>
        <begin position="1503"/>
        <end position="1536"/>
    </location>
</feature>
<feature type="compositionally biased region" description="Low complexity" evidence="1">
    <location>
        <begin position="1371"/>
        <end position="1380"/>
    </location>
</feature>
<feature type="region of interest" description="Disordered" evidence="1">
    <location>
        <begin position="704"/>
        <end position="947"/>
    </location>
</feature>
<feature type="compositionally biased region" description="Gly residues" evidence="1">
    <location>
        <begin position="417"/>
        <end position="430"/>
    </location>
</feature>
<feature type="region of interest" description="Disordered" evidence="1">
    <location>
        <begin position="1980"/>
        <end position="2038"/>
    </location>
</feature>
<organism evidence="3 4">
    <name type="scientific">Volvox reticuliferus</name>
    <dbReference type="NCBI Taxonomy" id="1737510"/>
    <lineage>
        <taxon>Eukaryota</taxon>
        <taxon>Viridiplantae</taxon>
        <taxon>Chlorophyta</taxon>
        <taxon>core chlorophytes</taxon>
        <taxon>Chlorophyceae</taxon>
        <taxon>CS clade</taxon>
        <taxon>Chlamydomonadales</taxon>
        <taxon>Volvocaceae</taxon>
        <taxon>Volvox</taxon>
    </lineage>
</organism>
<dbReference type="EMBL" id="BNCQ01000014">
    <property type="protein sequence ID" value="GIM03906.1"/>
    <property type="molecule type" value="Genomic_DNA"/>
</dbReference>
<evidence type="ECO:0000256" key="2">
    <source>
        <dbReference type="SAM" id="SignalP"/>
    </source>
</evidence>
<feature type="region of interest" description="Disordered" evidence="1">
    <location>
        <begin position="1319"/>
        <end position="1565"/>
    </location>
</feature>
<feature type="chain" id="PRO_5035265621" evidence="2">
    <location>
        <begin position="23"/>
        <end position="2288"/>
    </location>
</feature>
<accession>A0A8J4LND9</accession>
<feature type="compositionally biased region" description="Basic residues" evidence="1">
    <location>
        <begin position="1412"/>
        <end position="1425"/>
    </location>
</feature>
<evidence type="ECO:0000313" key="4">
    <source>
        <dbReference type="Proteomes" id="UP000722791"/>
    </source>
</evidence>
<feature type="compositionally biased region" description="Pro residues" evidence="1">
    <location>
        <begin position="1454"/>
        <end position="1472"/>
    </location>
</feature>
<feature type="signal peptide" evidence="2">
    <location>
        <begin position="1"/>
        <end position="22"/>
    </location>
</feature>
<feature type="compositionally biased region" description="Low complexity" evidence="1">
    <location>
        <begin position="1772"/>
        <end position="1781"/>
    </location>
</feature>
<name>A0A8J4LND9_9CHLO</name>
<keyword evidence="2" id="KW-0732">Signal</keyword>
<feature type="region of interest" description="Disordered" evidence="1">
    <location>
        <begin position="582"/>
        <end position="616"/>
    </location>
</feature>
<feature type="region of interest" description="Disordered" evidence="1">
    <location>
        <begin position="531"/>
        <end position="552"/>
    </location>
</feature>
<feature type="compositionally biased region" description="Polar residues" evidence="1">
    <location>
        <begin position="889"/>
        <end position="903"/>
    </location>
</feature>
<evidence type="ECO:0000313" key="3">
    <source>
        <dbReference type="EMBL" id="GIM03906.1"/>
    </source>
</evidence>
<feature type="compositionally biased region" description="Gly residues" evidence="1">
    <location>
        <begin position="2023"/>
        <end position="2034"/>
    </location>
</feature>
<comment type="caution">
    <text evidence="3">The sequence shown here is derived from an EMBL/GenBank/DDBJ whole genome shotgun (WGS) entry which is preliminary data.</text>
</comment>
<feature type="compositionally biased region" description="Low complexity" evidence="1">
    <location>
        <begin position="1473"/>
        <end position="1494"/>
    </location>
</feature>
<feature type="compositionally biased region" description="Polar residues" evidence="1">
    <location>
        <begin position="767"/>
        <end position="782"/>
    </location>
</feature>
<protein>
    <submittedName>
        <fullName evidence="3">Uncharacterized protein</fullName>
    </submittedName>
</protein>